<evidence type="ECO:0000256" key="3">
    <source>
        <dbReference type="ARBA" id="ARBA00023004"/>
    </source>
</evidence>
<proteinExistence type="predicted"/>
<keyword evidence="2 4" id="KW-0479">Metal-binding</keyword>
<dbReference type="SUPFAM" id="SSF46626">
    <property type="entry name" value="Cytochrome c"/>
    <property type="match status" value="1"/>
</dbReference>
<dbReference type="GO" id="GO:0046872">
    <property type="term" value="F:metal ion binding"/>
    <property type="evidence" value="ECO:0007669"/>
    <property type="project" value="UniProtKB-KW"/>
</dbReference>
<sequence length="133" mass="15117">MKKFKILMLIGVITLGLFSFTKLVQEEWVVPAKYEKMTNPTEASDDNISDGKMLYGKHCKSCHGKEGLGDGQKADEVEGDLGDFSSEEFQAQSDGALFYKSYIGRDDMPNFEKKMPDEDDMWYIVSYMRTLGE</sequence>
<protein>
    <submittedName>
        <fullName evidence="6">Cytochrome C oxidase, cbb3-type, subunit III</fullName>
    </submittedName>
</protein>
<dbReference type="Pfam" id="PF13442">
    <property type="entry name" value="Cytochrome_CBB3"/>
    <property type="match status" value="1"/>
</dbReference>
<dbReference type="GO" id="GO:0020037">
    <property type="term" value="F:heme binding"/>
    <property type="evidence" value="ECO:0007669"/>
    <property type="project" value="InterPro"/>
</dbReference>
<evidence type="ECO:0000313" key="7">
    <source>
        <dbReference type="Proteomes" id="UP000198384"/>
    </source>
</evidence>
<dbReference type="PROSITE" id="PS51007">
    <property type="entry name" value="CYTC"/>
    <property type="match status" value="1"/>
</dbReference>
<name>A0A238X2F7_9FLAO</name>
<organism evidence="6 7">
    <name type="scientific">Lutibacter agarilyticus</name>
    <dbReference type="NCBI Taxonomy" id="1109740"/>
    <lineage>
        <taxon>Bacteria</taxon>
        <taxon>Pseudomonadati</taxon>
        <taxon>Bacteroidota</taxon>
        <taxon>Flavobacteriia</taxon>
        <taxon>Flavobacteriales</taxon>
        <taxon>Flavobacteriaceae</taxon>
        <taxon>Lutibacter</taxon>
    </lineage>
</organism>
<dbReference type="AlphaFoldDB" id="A0A238X2F7"/>
<dbReference type="RefSeq" id="WP_245813485.1">
    <property type="nucleotide sequence ID" value="NZ_FZNT01000004.1"/>
</dbReference>
<evidence type="ECO:0000259" key="5">
    <source>
        <dbReference type="PROSITE" id="PS51007"/>
    </source>
</evidence>
<accession>A0A238X2F7</accession>
<keyword evidence="3 4" id="KW-0408">Iron</keyword>
<keyword evidence="1 4" id="KW-0349">Heme</keyword>
<gene>
    <name evidence="6" type="ORF">SAMN06265371_104309</name>
</gene>
<dbReference type="InterPro" id="IPR036909">
    <property type="entry name" value="Cyt_c-like_dom_sf"/>
</dbReference>
<dbReference type="Proteomes" id="UP000198384">
    <property type="component" value="Unassembled WGS sequence"/>
</dbReference>
<dbReference type="GO" id="GO:0009055">
    <property type="term" value="F:electron transfer activity"/>
    <property type="evidence" value="ECO:0007669"/>
    <property type="project" value="InterPro"/>
</dbReference>
<dbReference type="EMBL" id="FZNT01000004">
    <property type="protein sequence ID" value="SNR52763.1"/>
    <property type="molecule type" value="Genomic_DNA"/>
</dbReference>
<dbReference type="Gene3D" id="1.10.760.10">
    <property type="entry name" value="Cytochrome c-like domain"/>
    <property type="match status" value="1"/>
</dbReference>
<evidence type="ECO:0000256" key="2">
    <source>
        <dbReference type="ARBA" id="ARBA00022723"/>
    </source>
</evidence>
<feature type="domain" description="Cytochrome c" evidence="5">
    <location>
        <begin position="46"/>
        <end position="132"/>
    </location>
</feature>
<evidence type="ECO:0000256" key="1">
    <source>
        <dbReference type="ARBA" id="ARBA00022617"/>
    </source>
</evidence>
<evidence type="ECO:0000313" key="6">
    <source>
        <dbReference type="EMBL" id="SNR52763.1"/>
    </source>
</evidence>
<keyword evidence="7" id="KW-1185">Reference proteome</keyword>
<reference evidence="6 7" key="1">
    <citation type="submission" date="2017-06" db="EMBL/GenBank/DDBJ databases">
        <authorList>
            <person name="Kim H.J."/>
            <person name="Triplett B.A."/>
        </authorList>
    </citation>
    <scope>NUCLEOTIDE SEQUENCE [LARGE SCALE GENOMIC DNA]</scope>
    <source>
        <strain evidence="6 7">DSM 29150</strain>
    </source>
</reference>
<evidence type="ECO:0000256" key="4">
    <source>
        <dbReference type="PROSITE-ProRule" id="PRU00433"/>
    </source>
</evidence>
<dbReference type="InterPro" id="IPR009056">
    <property type="entry name" value="Cyt_c-like_dom"/>
</dbReference>